<keyword evidence="2" id="KW-0808">Transferase</keyword>
<accession>A0A249KAW2</accession>
<name>A0A249KAW2_9ACTN</name>
<evidence type="ECO:0000313" key="2">
    <source>
        <dbReference type="EMBL" id="ASY13845.1"/>
    </source>
</evidence>
<dbReference type="AlphaFoldDB" id="A0A249KAW2"/>
<dbReference type="GO" id="GO:0032259">
    <property type="term" value="P:methylation"/>
    <property type="evidence" value="ECO:0007669"/>
    <property type="project" value="UniProtKB-KW"/>
</dbReference>
<keyword evidence="3" id="KW-1185">Reference proteome</keyword>
<sequence length="239" mass="27629">MGKNYCKFMNLFLNKEFKYEFKDHRYYMVVNNKKFYFLRSRVDLYHLGFDARIKGLSNSYNCDFVELSEDELIVDVGANAGEFQFCFPKNNYIGFEPSPLDYEILELNRLTSSSIYNTCISDFDGVVKFYISTESSDSSIYQPLKVEQVIDVQVSRIDTLVKQKIGLIKIDAEGAEFEVLKGCDKLFEKIHYITVDLGFEKGITEDSTFPEVLNLLYGVGFTVIKNSPGNRFLFVNNNF</sequence>
<reference evidence="2 3" key="1">
    <citation type="submission" date="2016-07" db="EMBL/GenBank/DDBJ databases">
        <title>High microdiversification within the ubiquitous acI lineage of Actinobacteria.</title>
        <authorList>
            <person name="Neuenschwander S.M."/>
            <person name="Salcher M."/>
            <person name="Ghai R."/>
            <person name="Pernthaler J."/>
        </authorList>
    </citation>
    <scope>NUCLEOTIDE SEQUENCE [LARGE SCALE GENOMIC DNA]</scope>
    <source>
        <strain evidence="2">MMS-21-160</strain>
    </source>
</reference>
<dbReference type="NCBIfam" id="TIGR01444">
    <property type="entry name" value="fkbM_fam"/>
    <property type="match status" value="1"/>
</dbReference>
<dbReference type="InterPro" id="IPR053188">
    <property type="entry name" value="FkbM_Methyltransferase"/>
</dbReference>
<organism evidence="2 3">
    <name type="scientific">Candidatus Nanopelagicus hibericus</name>
    <dbReference type="NCBI Taxonomy" id="1884915"/>
    <lineage>
        <taxon>Bacteria</taxon>
        <taxon>Bacillati</taxon>
        <taxon>Actinomycetota</taxon>
        <taxon>Actinomycetes</taxon>
        <taxon>Candidatus Nanopelagicales</taxon>
        <taxon>Candidatus Nanopelagicaceae</taxon>
        <taxon>Candidatus Nanopelagicus</taxon>
    </lineage>
</organism>
<evidence type="ECO:0000313" key="3">
    <source>
        <dbReference type="Proteomes" id="UP000217171"/>
    </source>
</evidence>
<dbReference type="Proteomes" id="UP000217171">
    <property type="component" value="Chromosome"/>
</dbReference>
<evidence type="ECO:0000259" key="1">
    <source>
        <dbReference type="Pfam" id="PF05050"/>
    </source>
</evidence>
<proteinExistence type="predicted"/>
<keyword evidence="2" id="KW-0489">Methyltransferase</keyword>
<feature type="domain" description="Methyltransferase FkbM" evidence="1">
    <location>
        <begin position="75"/>
        <end position="221"/>
    </location>
</feature>
<gene>
    <name evidence="2" type="ORF">B1s21160_06025</name>
</gene>
<dbReference type="KEGG" id="nhi:B1s21160_06025"/>
<dbReference type="SUPFAM" id="SSF53335">
    <property type="entry name" value="S-adenosyl-L-methionine-dependent methyltransferases"/>
    <property type="match status" value="1"/>
</dbReference>
<dbReference type="RefSeq" id="WP_223297953.1">
    <property type="nucleotide sequence ID" value="NZ_CP016771.1"/>
</dbReference>
<dbReference type="InterPro" id="IPR029063">
    <property type="entry name" value="SAM-dependent_MTases_sf"/>
</dbReference>
<protein>
    <submittedName>
        <fullName evidence="2">Methyltransferase</fullName>
    </submittedName>
</protein>
<dbReference type="Gene3D" id="3.40.50.150">
    <property type="entry name" value="Vaccinia Virus protein VP39"/>
    <property type="match status" value="1"/>
</dbReference>
<dbReference type="GO" id="GO:0008171">
    <property type="term" value="F:O-methyltransferase activity"/>
    <property type="evidence" value="ECO:0007669"/>
    <property type="project" value="TreeGrafter"/>
</dbReference>
<dbReference type="PANTHER" id="PTHR36973">
    <property type="entry name" value="SLL1456 PROTEIN-RELATED"/>
    <property type="match status" value="1"/>
</dbReference>
<dbReference type="InterPro" id="IPR006342">
    <property type="entry name" value="FkbM_mtfrase"/>
</dbReference>
<dbReference type="Pfam" id="PF05050">
    <property type="entry name" value="Methyltransf_21"/>
    <property type="match status" value="1"/>
</dbReference>
<dbReference type="EMBL" id="CP016771">
    <property type="protein sequence ID" value="ASY13845.1"/>
    <property type="molecule type" value="Genomic_DNA"/>
</dbReference>
<dbReference type="PANTHER" id="PTHR36973:SF4">
    <property type="entry name" value="NODULATION PROTEIN"/>
    <property type="match status" value="1"/>
</dbReference>